<keyword evidence="2" id="KW-1185">Reference proteome</keyword>
<proteinExistence type="predicted"/>
<accession>A0A9Q1KCR1</accession>
<dbReference type="InterPro" id="IPR036691">
    <property type="entry name" value="Endo/exonu/phosph_ase_sf"/>
</dbReference>
<name>A0A9Q1KCR1_9CARY</name>
<dbReference type="SUPFAM" id="SSF56219">
    <property type="entry name" value="DNase I-like"/>
    <property type="match status" value="1"/>
</dbReference>
<dbReference type="Proteomes" id="UP001153076">
    <property type="component" value="Unassembled WGS sequence"/>
</dbReference>
<evidence type="ECO:0000313" key="2">
    <source>
        <dbReference type="Proteomes" id="UP001153076"/>
    </source>
</evidence>
<organism evidence="1 2">
    <name type="scientific">Carnegiea gigantea</name>
    <dbReference type="NCBI Taxonomy" id="171969"/>
    <lineage>
        <taxon>Eukaryota</taxon>
        <taxon>Viridiplantae</taxon>
        <taxon>Streptophyta</taxon>
        <taxon>Embryophyta</taxon>
        <taxon>Tracheophyta</taxon>
        <taxon>Spermatophyta</taxon>
        <taxon>Magnoliopsida</taxon>
        <taxon>eudicotyledons</taxon>
        <taxon>Gunneridae</taxon>
        <taxon>Pentapetalae</taxon>
        <taxon>Caryophyllales</taxon>
        <taxon>Cactineae</taxon>
        <taxon>Cactaceae</taxon>
        <taxon>Cactoideae</taxon>
        <taxon>Echinocereeae</taxon>
        <taxon>Carnegiea</taxon>
    </lineage>
</organism>
<dbReference type="PANTHER" id="PTHR33710">
    <property type="entry name" value="BNAC02G09200D PROTEIN"/>
    <property type="match status" value="1"/>
</dbReference>
<comment type="caution">
    <text evidence="1">The sequence shown here is derived from an EMBL/GenBank/DDBJ whole genome shotgun (WGS) entry which is preliminary data.</text>
</comment>
<reference evidence="1" key="1">
    <citation type="submission" date="2022-04" db="EMBL/GenBank/DDBJ databases">
        <title>Carnegiea gigantea Genome sequencing and assembly v2.</title>
        <authorList>
            <person name="Copetti D."/>
            <person name="Sanderson M.J."/>
            <person name="Burquez A."/>
            <person name="Wojciechowski M.F."/>
        </authorList>
    </citation>
    <scope>NUCLEOTIDE SEQUENCE</scope>
    <source>
        <strain evidence="1">SGP5-SGP5p</strain>
        <tissue evidence="1">Aerial part</tissue>
    </source>
</reference>
<dbReference type="PANTHER" id="PTHR33710:SF80">
    <property type="entry name" value="ENDONUCLEASE_EXONUCLEASE_PHOSPHATASE"/>
    <property type="match status" value="1"/>
</dbReference>
<protein>
    <submittedName>
        <fullName evidence="1">Uncharacterized protein</fullName>
    </submittedName>
</protein>
<dbReference type="AlphaFoldDB" id="A0A9Q1KCR1"/>
<evidence type="ECO:0000313" key="1">
    <source>
        <dbReference type="EMBL" id="KAJ8440447.1"/>
    </source>
</evidence>
<sequence>MRQPVTYEWKPILCQHCKMYGHAEDQCRKKSVKKVWRAVAQPPATTEASSQVPNQGVQADEDGFIPEDRLGGNEIQDHEIHQYSEYIHNYSLQELRSMGPYFTWTNKTIWSRINRAFVNAYWVGKFDYSQVDYLANILSDHTAMVVETTNCPKPKKTFQFCDMHRDFIPLIKASLPGSIHPLWCQLQVFLQRVQKALSKLNKDHFSDLRGQYKLAREELEKTQLALLENPTSQDLL</sequence>
<gene>
    <name evidence="1" type="ORF">Cgig2_013606</name>
</gene>
<dbReference type="EMBL" id="JAKOGI010000189">
    <property type="protein sequence ID" value="KAJ8440447.1"/>
    <property type="molecule type" value="Genomic_DNA"/>
</dbReference>
<dbReference type="OrthoDB" id="1746429at2759"/>